<dbReference type="OrthoDB" id="24645at2759"/>
<dbReference type="AlphaFoldDB" id="A0A7L2AWD2"/>
<evidence type="ECO:0000313" key="3">
    <source>
        <dbReference type="EMBL" id="NXP49610.1"/>
    </source>
</evidence>
<keyword evidence="3" id="KW-0255">Endonuclease</keyword>
<feature type="non-terminal residue" evidence="3">
    <location>
        <position position="1"/>
    </location>
</feature>
<keyword evidence="3" id="KW-0540">Nuclease</keyword>
<organism evidence="3 4">
    <name type="scientific">Heliornis fulica</name>
    <name type="common">sungrebe</name>
    <dbReference type="NCBI Taxonomy" id="54369"/>
    <lineage>
        <taxon>Eukaryota</taxon>
        <taxon>Metazoa</taxon>
        <taxon>Chordata</taxon>
        <taxon>Craniata</taxon>
        <taxon>Vertebrata</taxon>
        <taxon>Euteleostomi</taxon>
        <taxon>Archelosauria</taxon>
        <taxon>Archosauria</taxon>
        <taxon>Dinosauria</taxon>
        <taxon>Saurischia</taxon>
        <taxon>Theropoda</taxon>
        <taxon>Coelurosauria</taxon>
        <taxon>Aves</taxon>
        <taxon>Neognathae</taxon>
        <taxon>Neoaves</taxon>
        <taxon>Gruiformes</taxon>
        <taxon>Heliornithidae</taxon>
        <taxon>Heliornis</taxon>
    </lineage>
</organism>
<dbReference type="GO" id="GO:0033557">
    <property type="term" value="C:Slx1-Slx4 complex"/>
    <property type="evidence" value="ECO:0007669"/>
    <property type="project" value="TreeGrafter"/>
</dbReference>
<protein>
    <submittedName>
        <fullName evidence="3">SLX1 endonuclease</fullName>
    </submittedName>
</protein>
<proteinExistence type="predicted"/>
<name>A0A7L2AWD2_9GRUI</name>
<dbReference type="Gene3D" id="3.30.40.10">
    <property type="entry name" value="Zinc/RING finger domain, C3HC4 (zinc finger)"/>
    <property type="match status" value="1"/>
</dbReference>
<dbReference type="InterPro" id="IPR013083">
    <property type="entry name" value="Znf_RING/FYVE/PHD"/>
</dbReference>
<dbReference type="InterPro" id="IPR048749">
    <property type="entry name" value="SLX1_C"/>
</dbReference>
<evidence type="ECO:0000256" key="1">
    <source>
        <dbReference type="SAM" id="MobiDB-lite"/>
    </source>
</evidence>
<evidence type="ECO:0000313" key="4">
    <source>
        <dbReference type="Proteomes" id="UP000590868"/>
    </source>
</evidence>
<dbReference type="PANTHER" id="PTHR20208">
    <property type="entry name" value="STRUCTURE-SPECIFIC ENDONUCLEASE SUBUNIT SLX1"/>
    <property type="match status" value="1"/>
</dbReference>
<dbReference type="GO" id="GO:0008821">
    <property type="term" value="F:crossover junction DNA endonuclease activity"/>
    <property type="evidence" value="ECO:0007669"/>
    <property type="project" value="TreeGrafter"/>
</dbReference>
<dbReference type="Pfam" id="PF21202">
    <property type="entry name" value="SLX1_C"/>
    <property type="match status" value="1"/>
</dbReference>
<feature type="domain" description="Structure-specific endonuclease subunit SLX1 C-terminal" evidence="2">
    <location>
        <begin position="112"/>
        <end position="173"/>
    </location>
</feature>
<keyword evidence="3" id="KW-0378">Hydrolase</keyword>
<reference evidence="3 4" key="1">
    <citation type="submission" date="2019-09" db="EMBL/GenBank/DDBJ databases">
        <title>Bird 10,000 Genomes (B10K) Project - Family phase.</title>
        <authorList>
            <person name="Zhang G."/>
        </authorList>
    </citation>
    <scope>NUCLEOTIDE SEQUENCE [LARGE SCALE GENOMIC DNA]</scope>
    <source>
        <strain evidence="3">B10K-DU-001-55</strain>
        <tissue evidence="3">Muscle</tissue>
    </source>
</reference>
<feature type="region of interest" description="Disordered" evidence="1">
    <location>
        <begin position="180"/>
        <end position="201"/>
    </location>
</feature>
<feature type="region of interest" description="Disordered" evidence="1">
    <location>
        <begin position="68"/>
        <end position="107"/>
    </location>
</feature>
<gene>
    <name evidence="3" type="primary">Slx1a</name>
    <name evidence="3" type="ORF">HELFUL_R14739</name>
</gene>
<accession>A0A7L2AWD2</accession>
<feature type="non-terminal residue" evidence="3">
    <location>
        <position position="201"/>
    </location>
</feature>
<dbReference type="GO" id="GO:0017108">
    <property type="term" value="F:5'-flap endonuclease activity"/>
    <property type="evidence" value="ECO:0007669"/>
    <property type="project" value="TreeGrafter"/>
</dbReference>
<dbReference type="Proteomes" id="UP000590868">
    <property type="component" value="Unassembled WGS sequence"/>
</dbReference>
<keyword evidence="4" id="KW-1185">Reference proteome</keyword>
<evidence type="ECO:0000259" key="2">
    <source>
        <dbReference type="Pfam" id="PF21202"/>
    </source>
</evidence>
<comment type="caution">
    <text evidence="3">The sequence shown here is derived from an EMBL/GenBank/DDBJ whole genome shotgun (WGS) entry which is preliminary data.</text>
</comment>
<sequence length="201" mass="22803">APAQFEWAWQHPFTSRRLTDVTPRRPRERPIAFALRLLPRLLRAPPWCRLPLRLRWLRPSPPPPLDPVPPRHVVVESGQLPARRPRPRRRMRRRSSAGATAPEGDTPPAALCELCAEPCQASPPLRCPRPGCLLTAHPLCLARVFLRSEPRELLPMHGACPRCHAHLLWGDLIHHHLSDHTPSAEEEVEPDEHIQVSPAPI</sequence>
<dbReference type="InterPro" id="IPR050381">
    <property type="entry name" value="SLX1_endonuclease"/>
</dbReference>
<dbReference type="GO" id="GO:0000724">
    <property type="term" value="P:double-strand break repair via homologous recombination"/>
    <property type="evidence" value="ECO:0007669"/>
    <property type="project" value="TreeGrafter"/>
</dbReference>
<dbReference type="EMBL" id="VXBZ01006272">
    <property type="protein sequence ID" value="NXP49610.1"/>
    <property type="molecule type" value="Genomic_DNA"/>
</dbReference>
<feature type="compositionally biased region" description="Basic residues" evidence="1">
    <location>
        <begin position="83"/>
        <end position="95"/>
    </location>
</feature>
<dbReference type="PANTHER" id="PTHR20208:SF10">
    <property type="entry name" value="STRUCTURE-SPECIFIC ENDONUCLEASE SUBUNIT SLX1"/>
    <property type="match status" value="1"/>
</dbReference>